<dbReference type="InterPro" id="IPR041457">
    <property type="entry name" value="CxC2_KDZ-assoc"/>
</dbReference>
<dbReference type="Pfam" id="PF18758">
    <property type="entry name" value="KDZ"/>
    <property type="match status" value="1"/>
</dbReference>
<dbReference type="OrthoDB" id="10063408at2759"/>
<dbReference type="Pfam" id="PF18803">
    <property type="entry name" value="CxC2"/>
    <property type="match status" value="1"/>
</dbReference>
<gene>
    <name evidence="3" type="ORF">K435DRAFT_820836</name>
</gene>
<feature type="region of interest" description="Disordered" evidence="1">
    <location>
        <begin position="902"/>
        <end position="935"/>
    </location>
</feature>
<dbReference type="PANTHER" id="PTHR33104:SF2">
    <property type="entry name" value="CXC3 LIKE CYSTEINE CLUSTER DOMAIN-CONTAINING PROTEIN"/>
    <property type="match status" value="1"/>
</dbReference>
<reference evidence="3 4" key="1">
    <citation type="journal article" date="2019" name="Nat. Ecol. Evol.">
        <title>Megaphylogeny resolves global patterns of mushroom evolution.</title>
        <authorList>
            <person name="Varga T."/>
            <person name="Krizsan K."/>
            <person name="Foldi C."/>
            <person name="Dima B."/>
            <person name="Sanchez-Garcia M."/>
            <person name="Sanchez-Ramirez S."/>
            <person name="Szollosi G.J."/>
            <person name="Szarkandi J.G."/>
            <person name="Papp V."/>
            <person name="Albert L."/>
            <person name="Andreopoulos W."/>
            <person name="Angelini C."/>
            <person name="Antonin V."/>
            <person name="Barry K.W."/>
            <person name="Bougher N.L."/>
            <person name="Buchanan P."/>
            <person name="Buyck B."/>
            <person name="Bense V."/>
            <person name="Catcheside P."/>
            <person name="Chovatia M."/>
            <person name="Cooper J."/>
            <person name="Damon W."/>
            <person name="Desjardin D."/>
            <person name="Finy P."/>
            <person name="Geml J."/>
            <person name="Haridas S."/>
            <person name="Hughes K."/>
            <person name="Justo A."/>
            <person name="Karasinski D."/>
            <person name="Kautmanova I."/>
            <person name="Kiss B."/>
            <person name="Kocsube S."/>
            <person name="Kotiranta H."/>
            <person name="LaButti K.M."/>
            <person name="Lechner B.E."/>
            <person name="Liimatainen K."/>
            <person name="Lipzen A."/>
            <person name="Lukacs Z."/>
            <person name="Mihaltcheva S."/>
            <person name="Morgado L.N."/>
            <person name="Niskanen T."/>
            <person name="Noordeloos M.E."/>
            <person name="Ohm R.A."/>
            <person name="Ortiz-Santana B."/>
            <person name="Ovrebo C."/>
            <person name="Racz N."/>
            <person name="Riley R."/>
            <person name="Savchenko A."/>
            <person name="Shiryaev A."/>
            <person name="Soop K."/>
            <person name="Spirin V."/>
            <person name="Szebenyi C."/>
            <person name="Tomsovsky M."/>
            <person name="Tulloss R.E."/>
            <person name="Uehling J."/>
            <person name="Grigoriev I.V."/>
            <person name="Vagvolgyi C."/>
            <person name="Papp T."/>
            <person name="Martin F.M."/>
            <person name="Miettinen O."/>
            <person name="Hibbett D.S."/>
            <person name="Nagy L.G."/>
        </authorList>
    </citation>
    <scope>NUCLEOTIDE SEQUENCE [LARGE SCALE GENOMIC DNA]</scope>
    <source>
        <strain evidence="3 4">CBS 962.96</strain>
    </source>
</reference>
<evidence type="ECO:0000313" key="3">
    <source>
        <dbReference type="EMBL" id="THU91454.1"/>
    </source>
</evidence>
<organism evidence="3 4">
    <name type="scientific">Dendrothele bispora (strain CBS 962.96)</name>
    <dbReference type="NCBI Taxonomy" id="1314807"/>
    <lineage>
        <taxon>Eukaryota</taxon>
        <taxon>Fungi</taxon>
        <taxon>Dikarya</taxon>
        <taxon>Basidiomycota</taxon>
        <taxon>Agaricomycotina</taxon>
        <taxon>Agaricomycetes</taxon>
        <taxon>Agaricomycetidae</taxon>
        <taxon>Agaricales</taxon>
        <taxon>Agaricales incertae sedis</taxon>
        <taxon>Dendrothele</taxon>
    </lineage>
</organism>
<dbReference type="Proteomes" id="UP000297245">
    <property type="component" value="Unassembled WGS sequence"/>
</dbReference>
<keyword evidence="4" id="KW-1185">Reference proteome</keyword>
<dbReference type="InterPro" id="IPR040521">
    <property type="entry name" value="KDZ"/>
</dbReference>
<name>A0A4S8LQ44_DENBC</name>
<dbReference type="PANTHER" id="PTHR33104">
    <property type="entry name" value="SI:DKEY-29D5.2"/>
    <property type="match status" value="1"/>
</dbReference>
<feature type="compositionally biased region" description="Basic residues" evidence="1">
    <location>
        <begin position="902"/>
        <end position="911"/>
    </location>
</feature>
<feature type="region of interest" description="Disordered" evidence="1">
    <location>
        <begin position="1055"/>
        <end position="1084"/>
    </location>
</feature>
<proteinExistence type="predicted"/>
<feature type="region of interest" description="Disordered" evidence="1">
    <location>
        <begin position="35"/>
        <end position="61"/>
    </location>
</feature>
<feature type="compositionally biased region" description="Acidic residues" evidence="1">
    <location>
        <begin position="921"/>
        <end position="931"/>
    </location>
</feature>
<feature type="domain" description="CxC2-like cysteine cluster KDZ transposase-associated" evidence="2">
    <location>
        <begin position="211"/>
        <end position="318"/>
    </location>
</feature>
<feature type="compositionally biased region" description="Acidic residues" evidence="1">
    <location>
        <begin position="1069"/>
        <end position="1084"/>
    </location>
</feature>
<evidence type="ECO:0000256" key="1">
    <source>
        <dbReference type="SAM" id="MobiDB-lite"/>
    </source>
</evidence>
<dbReference type="AlphaFoldDB" id="A0A4S8LQ44"/>
<evidence type="ECO:0000313" key="4">
    <source>
        <dbReference type="Proteomes" id="UP000297245"/>
    </source>
</evidence>
<feature type="compositionally biased region" description="Basic and acidic residues" evidence="1">
    <location>
        <begin position="1058"/>
        <end position="1068"/>
    </location>
</feature>
<sequence>MWGRKVIARSKHSSGLQKVSLSNLNSQPAVPTVVSQSLSTDGRRVKKTHIPVNEPPSPVKKRLRTAPEVPVLDQLTNLDFGDAFETVFARLYDDEELADAAEVTSSTIVTVEEVQTRRRYLTTDQPLKEWIPYRDEYLAEFIRLEGRGDFDSECCPFCKSGDLEEHPVLYRCLDCFGGDLVCRECCVKSHTENPLHIIEKWSGNCFDEVSLKSLGLCVQLGHRYGETCTDQRFIKRFTVMHVNGMHEVNVAFCNCDKLRAGEWRQQLLRRHWYPGTHLDPHTCATFELLNHFHLMTLQGKVNAYDYYNGLEKLRNNAGLLKITDRFKAFARMIREWRHIKMLKRGGRGNDGTRPIELTEVGELGVPCIACPRVGVNLPPDWQHVIKEQYKYWLYLAIDACFRLKRRIVSSKTRDPSLGSGWAYFVEGEPFRKFLLEVTDQNEMCTCSGLAALEQANTKFSRGYATTGVGLGVCARHEFVQKNAVVDLQKGERYANMDYGLASLLRHHDHRLKKVISYDIVCQWCKNLIERLKKLPPLVRLQLIFQVVYFVIPKLHIYGHQVLCQLLFSLNWLWAHMGPVATSTRDMGPGSRHDTLDDHWGHWNFVKMVGLGTLLLRRLLTALAERSIHCRALKEFTEQQGEVTNDWMGMIQEWEAELALPVDRRTKKNLFEMPKSGLSEAEIKLQLTELEAEQERKGIPAIHNVSPTSFVSQGLELEEHQRTLKLDIQEKKFDTTVQKTALIQRRTKLLPTYIPGALQLLSKTPAESEAPELPEDIPLYLPSDLPSTYRREGCRQGLLEIEQKLREAQLRSALNQLRNHLHMKSRLLTYRTSNVAHQGAVTRSKALFNRCQRQIKNATRKYQRAWIGMTNIVGEGEMVWKKLEEQDVRLMDGGGDRAIGVARKQKGKKYQRRNGTDRIEPDNDEESETEELAQERTHAERLKDVRNMIGEGTREVSWIWTESGTGKAIDDEILQDIIRVEWCKAYSRAKRWEEEVILVKEEMRRCLVTLEYNAVQWDGRQGVRAYAYSQAAVYRDLASVFRRLWEGVREDEKDIEEGQVMRKEYHAEDPESGAEDEDEPAGEVEVDLVVLDGDDDV</sequence>
<protein>
    <recommendedName>
        <fullName evidence="2">CxC2-like cysteine cluster KDZ transposase-associated domain-containing protein</fullName>
    </recommendedName>
</protein>
<dbReference type="EMBL" id="ML179305">
    <property type="protein sequence ID" value="THU91454.1"/>
    <property type="molecule type" value="Genomic_DNA"/>
</dbReference>
<accession>A0A4S8LQ44</accession>
<evidence type="ECO:0000259" key="2">
    <source>
        <dbReference type="Pfam" id="PF18803"/>
    </source>
</evidence>